<evidence type="ECO:0000313" key="4">
    <source>
        <dbReference type="EMBL" id="QFP98561.1"/>
    </source>
</evidence>
<dbReference type="PANTHER" id="PTHR10366">
    <property type="entry name" value="NAD DEPENDENT EPIMERASE/DEHYDRATASE"/>
    <property type="match status" value="1"/>
</dbReference>
<protein>
    <submittedName>
        <fullName evidence="4">Short-chain dehydrogenase/reductase</fullName>
    </submittedName>
</protein>
<evidence type="ECO:0000256" key="2">
    <source>
        <dbReference type="ARBA" id="ARBA00023445"/>
    </source>
</evidence>
<dbReference type="CDD" id="cd05227">
    <property type="entry name" value="AR_SDR_e"/>
    <property type="match status" value="1"/>
</dbReference>
<dbReference type="InterPro" id="IPR001509">
    <property type="entry name" value="Epimerase_deHydtase"/>
</dbReference>
<dbReference type="PANTHER" id="PTHR10366:SF564">
    <property type="entry name" value="STEROL-4-ALPHA-CARBOXYLATE 3-DEHYDROGENASE, DECARBOXYLATING"/>
    <property type="match status" value="1"/>
</dbReference>
<dbReference type="SUPFAM" id="SSF51735">
    <property type="entry name" value="NAD(P)-binding Rossmann-fold domains"/>
    <property type="match status" value="1"/>
</dbReference>
<feature type="domain" description="NAD-dependent epimerase/dehydratase" evidence="3">
    <location>
        <begin position="4"/>
        <end position="263"/>
    </location>
</feature>
<dbReference type="Gene3D" id="3.40.50.720">
    <property type="entry name" value="NAD(P)-binding Rossmann-like Domain"/>
    <property type="match status" value="1"/>
</dbReference>
<comment type="similarity">
    <text evidence="2">Belongs to the NAD(P)-dependent epimerase/dehydratase family. Dihydroflavonol-4-reductase subfamily.</text>
</comment>
<gene>
    <name evidence="4" type="primary">cepC2</name>
</gene>
<sequence length="338" mass="37210">MTKVLVAGGSGFIGAHILEQLLAKGHSVVTTVRSKEKAQKILDAHKAEADRLEVAIVPEIAREDAFDEVVKTPGIEVVIHPASPCHLNFTDPQKELIDPAVLGTTNILRAIKRDAPQVRRVIITSSVAAIFNTKDPVSTLTEQSWNPNDLSNIHDSRAVAYCVSKTLAERAAWDYVDQEKPNFDLVTVNPPLVLGPVVGHFSNVDSINASNECLANLVRGKWRDEIPPTGPVNIWIDVRDVAAAHVRAMEREEAGGKRLFTVGGRFSYTKIAEIVRDHGPDRFKDKMPRAEAKSGDANYTGPVLKFDNGETNRILGIEWTPLEKSVLDFVESIKEFDL</sequence>
<dbReference type="GO" id="GO:0016616">
    <property type="term" value="F:oxidoreductase activity, acting on the CH-OH group of donors, NAD or NADP as acceptor"/>
    <property type="evidence" value="ECO:0007669"/>
    <property type="project" value="TreeGrafter"/>
</dbReference>
<accession>A0A5P8DIX2</accession>
<dbReference type="Pfam" id="PF01370">
    <property type="entry name" value="Epimerase"/>
    <property type="match status" value="1"/>
</dbReference>
<reference evidence="4" key="1">
    <citation type="submission" date="2019-03" db="EMBL/GenBank/DDBJ databases">
        <title>Biosynthetic study of cephalosporin P1 reveals a multifunctional P450 enzyme and a regio-specific acetyltransferase.</title>
        <authorList>
            <person name="Cao Z.-Q."/>
            <person name="Lv J.-M."/>
            <person name="Wang Q.-Z."/>
            <person name="Chen G.-D."/>
            <person name="Dai P."/>
            <person name="Gao H."/>
            <person name="Yao X.-S."/>
            <person name="Hu D."/>
        </authorList>
    </citation>
    <scope>NUCLEOTIDE SEQUENCE</scope>
    <source>
        <strain evidence="4">CGMCC 3.3795</strain>
    </source>
</reference>
<organism evidence="4">
    <name type="scientific">Hapsidospora chrysogena</name>
    <name type="common">Acremonium chrysogenum</name>
    <dbReference type="NCBI Taxonomy" id="5044"/>
    <lineage>
        <taxon>Eukaryota</taxon>
        <taxon>Fungi</taxon>
        <taxon>Dikarya</taxon>
        <taxon>Ascomycota</taxon>
        <taxon>Pezizomycotina</taxon>
        <taxon>Sordariomycetes</taxon>
        <taxon>Hypocreomycetidae</taxon>
        <taxon>Hypocreales</taxon>
        <taxon>Bionectriaceae</taxon>
        <taxon>Hapsidospora</taxon>
    </lineage>
</organism>
<evidence type="ECO:0000259" key="3">
    <source>
        <dbReference type="Pfam" id="PF01370"/>
    </source>
</evidence>
<name>A0A5P8DIX2_HAPCH</name>
<dbReference type="EMBL" id="MK690499">
    <property type="protein sequence ID" value="QFP98561.1"/>
    <property type="molecule type" value="Genomic_DNA"/>
</dbReference>
<dbReference type="InterPro" id="IPR050425">
    <property type="entry name" value="NAD(P)_dehydrat-like"/>
</dbReference>
<proteinExistence type="inferred from homology"/>
<keyword evidence="1" id="KW-0560">Oxidoreductase</keyword>
<dbReference type="InterPro" id="IPR036291">
    <property type="entry name" value="NAD(P)-bd_dom_sf"/>
</dbReference>
<dbReference type="FunFam" id="3.40.50.720:FF:000191">
    <property type="entry name" value="Methylglyoxal reductase (NADPH-dependent)"/>
    <property type="match status" value="1"/>
</dbReference>
<evidence type="ECO:0000256" key="1">
    <source>
        <dbReference type="ARBA" id="ARBA00023002"/>
    </source>
</evidence>
<dbReference type="AlphaFoldDB" id="A0A5P8DIX2"/>